<feature type="transmembrane region" description="Helical" evidence="1">
    <location>
        <begin position="52"/>
        <end position="70"/>
    </location>
</feature>
<keyword evidence="1" id="KW-0812">Transmembrane</keyword>
<name>A0A1I2A7R6_9ACTN</name>
<keyword evidence="1" id="KW-1133">Transmembrane helix</keyword>
<evidence type="ECO:0008006" key="4">
    <source>
        <dbReference type="Google" id="ProtNLM"/>
    </source>
</evidence>
<feature type="transmembrane region" description="Helical" evidence="1">
    <location>
        <begin position="20"/>
        <end position="40"/>
    </location>
</feature>
<dbReference type="EMBL" id="FONV01000001">
    <property type="protein sequence ID" value="SFE39876.1"/>
    <property type="molecule type" value="Genomic_DNA"/>
</dbReference>
<feature type="transmembrane region" description="Helical" evidence="1">
    <location>
        <begin position="136"/>
        <end position="157"/>
    </location>
</feature>
<proteinExistence type="predicted"/>
<feature type="transmembrane region" description="Helical" evidence="1">
    <location>
        <begin position="111"/>
        <end position="130"/>
    </location>
</feature>
<sequence>MAETPRRAARALARVARCVLTGFSWALVPVAVMLAAGAAYRAGSGESGLLNLAWLLALHVAGGAAGSYLLHEGGHVLVLSACPGVRDIGIHSGLLRFSVVPRGEITRTESILTALAGPGLCGLAGLALLAGGSPLAWWYLAHLAFLLPVFGDGRSIVRAVRGARDQAAVAPDVPNR</sequence>
<evidence type="ECO:0000256" key="1">
    <source>
        <dbReference type="SAM" id="Phobius"/>
    </source>
</evidence>
<gene>
    <name evidence="2" type="ORF">SAMN05421541_101556</name>
</gene>
<evidence type="ECO:0000313" key="3">
    <source>
        <dbReference type="Proteomes" id="UP000199645"/>
    </source>
</evidence>
<accession>A0A1I2A7R6</accession>
<dbReference type="AlphaFoldDB" id="A0A1I2A7R6"/>
<keyword evidence="3" id="KW-1185">Reference proteome</keyword>
<dbReference type="STRING" id="35752.SAMN05421541_101556"/>
<dbReference type="RefSeq" id="WP_093609522.1">
    <property type="nucleotide sequence ID" value="NZ_BOMT01000010.1"/>
</dbReference>
<keyword evidence="1" id="KW-0472">Membrane</keyword>
<organism evidence="2 3">
    <name type="scientific">Actinoplanes philippinensis</name>
    <dbReference type="NCBI Taxonomy" id="35752"/>
    <lineage>
        <taxon>Bacteria</taxon>
        <taxon>Bacillati</taxon>
        <taxon>Actinomycetota</taxon>
        <taxon>Actinomycetes</taxon>
        <taxon>Micromonosporales</taxon>
        <taxon>Micromonosporaceae</taxon>
        <taxon>Actinoplanes</taxon>
    </lineage>
</organism>
<dbReference type="OrthoDB" id="4201398at2"/>
<dbReference type="Proteomes" id="UP000199645">
    <property type="component" value="Unassembled WGS sequence"/>
</dbReference>
<evidence type="ECO:0000313" key="2">
    <source>
        <dbReference type="EMBL" id="SFE39876.1"/>
    </source>
</evidence>
<reference evidence="2 3" key="1">
    <citation type="submission" date="2016-10" db="EMBL/GenBank/DDBJ databases">
        <authorList>
            <person name="de Groot N.N."/>
        </authorList>
    </citation>
    <scope>NUCLEOTIDE SEQUENCE [LARGE SCALE GENOMIC DNA]</scope>
    <source>
        <strain evidence="2 3">DSM 43019</strain>
    </source>
</reference>
<protein>
    <recommendedName>
        <fullName evidence="4">Zincin peptidase</fullName>
    </recommendedName>
</protein>